<proteinExistence type="predicted"/>
<evidence type="ECO:0000313" key="1">
    <source>
        <dbReference type="EMBL" id="KKN63117.1"/>
    </source>
</evidence>
<protein>
    <recommendedName>
        <fullName evidence="2">DUF1499 domain-containing protein</fullName>
    </recommendedName>
</protein>
<dbReference type="Pfam" id="PF07386">
    <property type="entry name" value="DUF1499"/>
    <property type="match status" value="1"/>
</dbReference>
<comment type="caution">
    <text evidence="1">The sequence shown here is derived from an EMBL/GenBank/DDBJ whole genome shotgun (WGS) entry which is preliminary data.</text>
</comment>
<accession>A0A0F9SL80</accession>
<name>A0A0F9SL80_9ZZZZ</name>
<gene>
    <name evidence="1" type="ORF">LCGC14_0504900</name>
</gene>
<evidence type="ECO:0008006" key="2">
    <source>
        <dbReference type="Google" id="ProtNLM"/>
    </source>
</evidence>
<sequence>MKSLRWFVLVAVALPLLVFGGVFLAGPERVWELFGGPADQGAVDFSTLARRSTPNDALACSPDACDGVTDVELPLYRDPPAALLDRLDAIVLVDSDVARVDDGGRQDYRRYVARTPLLRFPDTIDAEALPGSDGTRLRLYSRSLLGASDFDANGARLENWTAQLRAN</sequence>
<reference evidence="1" key="1">
    <citation type="journal article" date="2015" name="Nature">
        <title>Complex archaea that bridge the gap between prokaryotes and eukaryotes.</title>
        <authorList>
            <person name="Spang A."/>
            <person name="Saw J.H."/>
            <person name="Jorgensen S.L."/>
            <person name="Zaremba-Niedzwiedzka K."/>
            <person name="Martijn J."/>
            <person name="Lind A.E."/>
            <person name="van Eijk R."/>
            <person name="Schleper C."/>
            <person name="Guy L."/>
            <person name="Ettema T.J."/>
        </authorList>
    </citation>
    <scope>NUCLEOTIDE SEQUENCE</scope>
</reference>
<dbReference type="InterPro" id="IPR010865">
    <property type="entry name" value="DUF1499"/>
</dbReference>
<dbReference type="EMBL" id="LAZR01000600">
    <property type="protein sequence ID" value="KKN63117.1"/>
    <property type="molecule type" value="Genomic_DNA"/>
</dbReference>
<dbReference type="AlphaFoldDB" id="A0A0F9SL80"/>
<organism evidence="1">
    <name type="scientific">marine sediment metagenome</name>
    <dbReference type="NCBI Taxonomy" id="412755"/>
    <lineage>
        <taxon>unclassified sequences</taxon>
        <taxon>metagenomes</taxon>
        <taxon>ecological metagenomes</taxon>
    </lineage>
</organism>